<feature type="region of interest" description="Disordered" evidence="1">
    <location>
        <begin position="264"/>
        <end position="293"/>
    </location>
</feature>
<evidence type="ECO:0000313" key="2">
    <source>
        <dbReference type="EMBL" id="KAF2271768.1"/>
    </source>
</evidence>
<dbReference type="GeneID" id="54555344"/>
<proteinExistence type="predicted"/>
<name>A0A6A6J6Z7_WESOR</name>
<dbReference type="EMBL" id="ML986533">
    <property type="protein sequence ID" value="KAF2271768.1"/>
    <property type="molecule type" value="Genomic_DNA"/>
</dbReference>
<dbReference type="Proteomes" id="UP000800097">
    <property type="component" value="Unassembled WGS sequence"/>
</dbReference>
<dbReference type="RefSeq" id="XP_033649307.1">
    <property type="nucleotide sequence ID" value="XM_033802169.1"/>
</dbReference>
<accession>A0A6A6J6Z7</accession>
<evidence type="ECO:0000256" key="1">
    <source>
        <dbReference type="SAM" id="MobiDB-lite"/>
    </source>
</evidence>
<dbReference type="AlphaFoldDB" id="A0A6A6J6Z7"/>
<evidence type="ECO:0000313" key="3">
    <source>
        <dbReference type="Proteomes" id="UP000800097"/>
    </source>
</evidence>
<reference evidence="2" key="1">
    <citation type="journal article" date="2020" name="Stud. Mycol.">
        <title>101 Dothideomycetes genomes: a test case for predicting lifestyles and emergence of pathogens.</title>
        <authorList>
            <person name="Haridas S."/>
            <person name="Albert R."/>
            <person name="Binder M."/>
            <person name="Bloem J."/>
            <person name="Labutti K."/>
            <person name="Salamov A."/>
            <person name="Andreopoulos B."/>
            <person name="Baker S."/>
            <person name="Barry K."/>
            <person name="Bills G."/>
            <person name="Bluhm B."/>
            <person name="Cannon C."/>
            <person name="Castanera R."/>
            <person name="Culley D."/>
            <person name="Daum C."/>
            <person name="Ezra D."/>
            <person name="Gonzalez J."/>
            <person name="Henrissat B."/>
            <person name="Kuo A."/>
            <person name="Liang C."/>
            <person name="Lipzen A."/>
            <person name="Lutzoni F."/>
            <person name="Magnuson J."/>
            <person name="Mondo S."/>
            <person name="Nolan M."/>
            <person name="Ohm R."/>
            <person name="Pangilinan J."/>
            <person name="Park H.-J."/>
            <person name="Ramirez L."/>
            <person name="Alfaro M."/>
            <person name="Sun H."/>
            <person name="Tritt A."/>
            <person name="Yoshinaga Y."/>
            <person name="Zwiers L.-H."/>
            <person name="Turgeon B."/>
            <person name="Goodwin S."/>
            <person name="Spatafora J."/>
            <person name="Crous P."/>
            <person name="Grigoriev I."/>
        </authorList>
    </citation>
    <scope>NUCLEOTIDE SEQUENCE</scope>
    <source>
        <strain evidence="2">CBS 379.55</strain>
    </source>
</reference>
<protein>
    <submittedName>
        <fullName evidence="2">Uncharacterized protein</fullName>
    </submittedName>
</protein>
<keyword evidence="3" id="KW-1185">Reference proteome</keyword>
<feature type="compositionally biased region" description="Low complexity" evidence="1">
    <location>
        <begin position="138"/>
        <end position="147"/>
    </location>
</feature>
<organism evidence="2 3">
    <name type="scientific">Westerdykella ornata</name>
    <dbReference type="NCBI Taxonomy" id="318751"/>
    <lineage>
        <taxon>Eukaryota</taxon>
        <taxon>Fungi</taxon>
        <taxon>Dikarya</taxon>
        <taxon>Ascomycota</taxon>
        <taxon>Pezizomycotina</taxon>
        <taxon>Dothideomycetes</taxon>
        <taxon>Pleosporomycetidae</taxon>
        <taxon>Pleosporales</taxon>
        <taxon>Sporormiaceae</taxon>
        <taxon>Westerdykella</taxon>
    </lineage>
</organism>
<gene>
    <name evidence="2" type="ORF">EI97DRAFT_486892</name>
</gene>
<sequence length="489" mass="52639">MSPHRETAPVEEGVDDFTSALNSCLVDAPTVNRYEMHQHTFIDPIEELDRACDVFGGWTDYVYGPREEIVNASPDDISAHNQSVPTQEPDNALPARSPIAAPATMGYLTHPPAVIAGARPTIQQRSQVHIPNIPATPDPSESSSPTSHNGGDLCLYTFARAQSPELSVGHDRLSPLRTATPVGFRTSSHWHQGQAKVQAPGVFGANRQLGQCRACNMRSTEQLTSLPTTGAYPMASIQTGRGIASNGHIVHPHTSLPASAPYFTPTSPSQASQGTLSSSTITEGGSPRQKQPIATRDFTPTYTYQFPALEQQANPVNTATTKPYAPAQTLGPQGTHIRSIARHPNSRRVVGPAPSCAPDFSLPLDQRPIPDYLELIQSNLIQIHELRLPQYSWMDRTMPQFKAQAMDNFERHGARNCEGLCPEAGSGTAREAAEAARTRVTGVKGVANAAAVYATGATMAPKKWIMPAHEVGYALVDSCGLECGREVSM</sequence>
<feature type="region of interest" description="Disordered" evidence="1">
    <location>
        <begin position="130"/>
        <end position="151"/>
    </location>
</feature>
<feature type="compositionally biased region" description="Polar residues" evidence="1">
    <location>
        <begin position="264"/>
        <end position="283"/>
    </location>
</feature>